<dbReference type="Gene3D" id="3.40.50.2300">
    <property type="match status" value="1"/>
</dbReference>
<dbReference type="InterPro" id="IPR016032">
    <property type="entry name" value="Sig_transdc_resp-reg_C-effctor"/>
</dbReference>
<evidence type="ECO:0000256" key="2">
    <source>
        <dbReference type="ARBA" id="ARBA00023015"/>
    </source>
</evidence>
<evidence type="ECO:0000313" key="9">
    <source>
        <dbReference type="Proteomes" id="UP001500124"/>
    </source>
</evidence>
<comment type="caution">
    <text evidence="8">The sequence shown here is derived from an EMBL/GenBank/DDBJ whole genome shotgun (WGS) entry which is preliminary data.</text>
</comment>
<dbReference type="PROSITE" id="PS50110">
    <property type="entry name" value="RESPONSE_REGULATORY"/>
    <property type="match status" value="1"/>
</dbReference>
<accession>A0ABP9L2X4</accession>
<dbReference type="SMART" id="SM00421">
    <property type="entry name" value="HTH_LUXR"/>
    <property type="match status" value="1"/>
</dbReference>
<evidence type="ECO:0000256" key="3">
    <source>
        <dbReference type="ARBA" id="ARBA00023125"/>
    </source>
</evidence>
<evidence type="ECO:0000259" key="7">
    <source>
        <dbReference type="PROSITE" id="PS50110"/>
    </source>
</evidence>
<dbReference type="InterPro" id="IPR001789">
    <property type="entry name" value="Sig_transdc_resp-reg_receiver"/>
</dbReference>
<dbReference type="CDD" id="cd06170">
    <property type="entry name" value="LuxR_C_like"/>
    <property type="match status" value="1"/>
</dbReference>
<gene>
    <name evidence="8" type="ORF">GCM10023336_52580</name>
</gene>
<dbReference type="Pfam" id="PF00072">
    <property type="entry name" value="Response_reg"/>
    <property type="match status" value="1"/>
</dbReference>
<evidence type="ECO:0000259" key="6">
    <source>
        <dbReference type="PROSITE" id="PS50043"/>
    </source>
</evidence>
<keyword evidence="4" id="KW-0804">Transcription</keyword>
<evidence type="ECO:0000256" key="4">
    <source>
        <dbReference type="ARBA" id="ARBA00023163"/>
    </source>
</evidence>
<evidence type="ECO:0000313" key="8">
    <source>
        <dbReference type="EMBL" id="GAA5068930.1"/>
    </source>
</evidence>
<name>A0ABP9L2X4_9ACTN</name>
<dbReference type="Pfam" id="PF00196">
    <property type="entry name" value="GerE"/>
    <property type="match status" value="1"/>
</dbReference>
<dbReference type="Proteomes" id="UP001500124">
    <property type="component" value="Unassembled WGS sequence"/>
</dbReference>
<dbReference type="PANTHER" id="PTHR43214:SF24">
    <property type="entry name" value="TRANSCRIPTIONAL REGULATORY PROTEIN NARL-RELATED"/>
    <property type="match status" value="1"/>
</dbReference>
<proteinExistence type="predicted"/>
<sequence>MRVIVAEDSVLLRMGLVRLLEERGIDVVAETGTARGLLELVEAKRPDAVLLDVRMPPTYTDEGVRAAEAVLARRSGTGVLLLTQYVETSAAVQVLARSPEGFGYLLKDRVADPDELCTALKRVAAGESALDPDIVARLLRRRRTQGALDQLTDREGQVLALMAEGWSNDEISRRLRVGAKTLETHIRSVFTKLGLEPDAGANRRVLAVLRYLRA</sequence>
<dbReference type="InterPro" id="IPR011006">
    <property type="entry name" value="CheY-like_superfamily"/>
</dbReference>
<dbReference type="CDD" id="cd17535">
    <property type="entry name" value="REC_NarL-like"/>
    <property type="match status" value="1"/>
</dbReference>
<evidence type="ECO:0000256" key="1">
    <source>
        <dbReference type="ARBA" id="ARBA00022553"/>
    </source>
</evidence>
<dbReference type="SUPFAM" id="SSF46894">
    <property type="entry name" value="C-terminal effector domain of the bipartite response regulators"/>
    <property type="match status" value="1"/>
</dbReference>
<dbReference type="PANTHER" id="PTHR43214">
    <property type="entry name" value="TWO-COMPONENT RESPONSE REGULATOR"/>
    <property type="match status" value="1"/>
</dbReference>
<keyword evidence="2" id="KW-0805">Transcription regulation</keyword>
<keyword evidence="1 5" id="KW-0597">Phosphoprotein</keyword>
<feature type="modified residue" description="4-aspartylphosphate" evidence="5">
    <location>
        <position position="52"/>
    </location>
</feature>
<feature type="domain" description="HTH luxR-type" evidence="6">
    <location>
        <begin position="144"/>
        <end position="209"/>
    </location>
</feature>
<dbReference type="PROSITE" id="PS50043">
    <property type="entry name" value="HTH_LUXR_2"/>
    <property type="match status" value="1"/>
</dbReference>
<dbReference type="SMART" id="SM00448">
    <property type="entry name" value="REC"/>
    <property type="match status" value="1"/>
</dbReference>
<organism evidence="8 9">
    <name type="scientific">Streptomyces similanensis</name>
    <dbReference type="NCBI Taxonomy" id="1274988"/>
    <lineage>
        <taxon>Bacteria</taxon>
        <taxon>Bacillati</taxon>
        <taxon>Actinomycetota</taxon>
        <taxon>Actinomycetes</taxon>
        <taxon>Kitasatosporales</taxon>
        <taxon>Streptomycetaceae</taxon>
        <taxon>Streptomyces</taxon>
    </lineage>
</organism>
<dbReference type="PRINTS" id="PR00038">
    <property type="entry name" value="HTHLUXR"/>
</dbReference>
<dbReference type="InterPro" id="IPR039420">
    <property type="entry name" value="WalR-like"/>
</dbReference>
<feature type="domain" description="Response regulatory" evidence="7">
    <location>
        <begin position="2"/>
        <end position="122"/>
    </location>
</feature>
<dbReference type="InterPro" id="IPR000792">
    <property type="entry name" value="Tscrpt_reg_LuxR_C"/>
</dbReference>
<protein>
    <submittedName>
        <fullName evidence="8">Response regulator transcription factor</fullName>
    </submittedName>
</protein>
<keyword evidence="3" id="KW-0238">DNA-binding</keyword>
<dbReference type="PROSITE" id="PS00622">
    <property type="entry name" value="HTH_LUXR_1"/>
    <property type="match status" value="1"/>
</dbReference>
<dbReference type="InterPro" id="IPR058245">
    <property type="entry name" value="NreC/VraR/RcsB-like_REC"/>
</dbReference>
<dbReference type="SUPFAM" id="SSF52172">
    <property type="entry name" value="CheY-like"/>
    <property type="match status" value="1"/>
</dbReference>
<dbReference type="EMBL" id="BAABKC010000081">
    <property type="protein sequence ID" value="GAA5068930.1"/>
    <property type="molecule type" value="Genomic_DNA"/>
</dbReference>
<reference evidence="9" key="1">
    <citation type="journal article" date="2019" name="Int. J. Syst. Evol. Microbiol.">
        <title>The Global Catalogue of Microorganisms (GCM) 10K type strain sequencing project: providing services to taxonomists for standard genome sequencing and annotation.</title>
        <authorList>
            <consortium name="The Broad Institute Genomics Platform"/>
            <consortium name="The Broad Institute Genome Sequencing Center for Infectious Disease"/>
            <person name="Wu L."/>
            <person name="Ma J."/>
        </authorList>
    </citation>
    <scope>NUCLEOTIDE SEQUENCE [LARGE SCALE GENOMIC DNA]</scope>
    <source>
        <strain evidence="9">JCM 18410</strain>
    </source>
</reference>
<evidence type="ECO:0000256" key="5">
    <source>
        <dbReference type="PROSITE-ProRule" id="PRU00169"/>
    </source>
</evidence>
<keyword evidence="9" id="KW-1185">Reference proteome</keyword>